<name>A0AAW2YQ33_9EUKA</name>
<evidence type="ECO:0000256" key="4">
    <source>
        <dbReference type="PROSITE-ProRule" id="PRU00108"/>
    </source>
</evidence>
<proteinExistence type="predicted"/>
<evidence type="ECO:0000259" key="6">
    <source>
        <dbReference type="PROSITE" id="PS50071"/>
    </source>
</evidence>
<feature type="DNA-binding region" description="Homeobox" evidence="4">
    <location>
        <begin position="152"/>
        <end position="213"/>
    </location>
</feature>
<keyword evidence="2 4" id="KW-0371">Homeobox</keyword>
<dbReference type="GO" id="GO:0005634">
    <property type="term" value="C:nucleus"/>
    <property type="evidence" value="ECO:0007669"/>
    <property type="project" value="UniProtKB-SubCell"/>
</dbReference>
<evidence type="ECO:0000256" key="5">
    <source>
        <dbReference type="SAM" id="MobiDB-lite"/>
    </source>
</evidence>
<dbReference type="InterPro" id="IPR050224">
    <property type="entry name" value="TALE_homeobox"/>
</dbReference>
<dbReference type="Pfam" id="PF05920">
    <property type="entry name" value="Homeobox_KN"/>
    <property type="match status" value="1"/>
</dbReference>
<dbReference type="GO" id="GO:0003677">
    <property type="term" value="F:DNA binding"/>
    <property type="evidence" value="ECO:0007669"/>
    <property type="project" value="UniProtKB-UniRule"/>
</dbReference>
<comment type="caution">
    <text evidence="7">The sequence shown here is derived from an EMBL/GenBank/DDBJ whole genome shotgun (WGS) entry which is preliminary data.</text>
</comment>
<dbReference type="InterPro" id="IPR008422">
    <property type="entry name" value="KN_HD"/>
</dbReference>
<comment type="subcellular location">
    <subcellularLocation>
        <location evidence="4">Nucleus</location>
    </subcellularLocation>
</comment>
<organism evidence="7 8">
    <name type="scientific">Acrasis kona</name>
    <dbReference type="NCBI Taxonomy" id="1008807"/>
    <lineage>
        <taxon>Eukaryota</taxon>
        <taxon>Discoba</taxon>
        <taxon>Heterolobosea</taxon>
        <taxon>Tetramitia</taxon>
        <taxon>Eutetramitia</taxon>
        <taxon>Acrasidae</taxon>
        <taxon>Acrasis</taxon>
    </lineage>
</organism>
<evidence type="ECO:0000313" key="8">
    <source>
        <dbReference type="Proteomes" id="UP001431209"/>
    </source>
</evidence>
<accession>A0AAW2YQ33</accession>
<dbReference type="Proteomes" id="UP001431209">
    <property type="component" value="Unassembled WGS sequence"/>
</dbReference>
<gene>
    <name evidence="7" type="ORF">AKO1_008994</name>
</gene>
<evidence type="ECO:0000256" key="3">
    <source>
        <dbReference type="ARBA" id="ARBA00023242"/>
    </source>
</evidence>
<reference evidence="7 8" key="1">
    <citation type="submission" date="2024-03" db="EMBL/GenBank/DDBJ databases">
        <title>The Acrasis kona genome and developmental transcriptomes reveal deep origins of eukaryotic multicellular pathways.</title>
        <authorList>
            <person name="Sheikh S."/>
            <person name="Fu C.-J."/>
            <person name="Brown M.W."/>
            <person name="Baldauf S.L."/>
        </authorList>
    </citation>
    <scope>NUCLEOTIDE SEQUENCE [LARGE SCALE GENOMIC DNA]</scope>
    <source>
        <strain evidence="7 8">ATCC MYA-3509</strain>
    </source>
</reference>
<keyword evidence="1 4" id="KW-0238">DNA-binding</keyword>
<feature type="region of interest" description="Disordered" evidence="5">
    <location>
        <begin position="15"/>
        <end position="35"/>
    </location>
</feature>
<dbReference type="PANTHER" id="PTHR11850">
    <property type="entry name" value="HOMEOBOX PROTEIN TRANSCRIPTION FACTORS"/>
    <property type="match status" value="1"/>
</dbReference>
<keyword evidence="3 4" id="KW-0539">Nucleus</keyword>
<dbReference type="EMBL" id="JAOPGA020000520">
    <property type="protein sequence ID" value="KAL0479245.1"/>
    <property type="molecule type" value="Genomic_DNA"/>
</dbReference>
<protein>
    <recommendedName>
        <fullName evidence="6">Homeobox domain-containing protein</fullName>
    </recommendedName>
</protein>
<dbReference type="GO" id="GO:0006355">
    <property type="term" value="P:regulation of DNA-templated transcription"/>
    <property type="evidence" value="ECO:0007669"/>
    <property type="project" value="InterPro"/>
</dbReference>
<dbReference type="PROSITE" id="PS50071">
    <property type="entry name" value="HOMEOBOX_2"/>
    <property type="match status" value="1"/>
</dbReference>
<dbReference type="AlphaFoldDB" id="A0AAW2YQ33"/>
<dbReference type="CDD" id="cd00086">
    <property type="entry name" value="homeodomain"/>
    <property type="match status" value="1"/>
</dbReference>
<dbReference type="InterPro" id="IPR009057">
    <property type="entry name" value="Homeodomain-like_sf"/>
</dbReference>
<keyword evidence="8" id="KW-1185">Reference proteome</keyword>
<feature type="compositionally biased region" description="Polar residues" evidence="5">
    <location>
        <begin position="22"/>
        <end position="35"/>
    </location>
</feature>
<evidence type="ECO:0000313" key="7">
    <source>
        <dbReference type="EMBL" id="KAL0479245.1"/>
    </source>
</evidence>
<dbReference type="SUPFAM" id="SSF46689">
    <property type="entry name" value="Homeodomain-like"/>
    <property type="match status" value="1"/>
</dbReference>
<dbReference type="InterPro" id="IPR001356">
    <property type="entry name" value="HD"/>
</dbReference>
<dbReference type="Gene3D" id="1.10.10.60">
    <property type="entry name" value="Homeodomain-like"/>
    <property type="match status" value="1"/>
</dbReference>
<dbReference type="SMART" id="SM00389">
    <property type="entry name" value="HOX"/>
    <property type="match status" value="1"/>
</dbReference>
<feature type="domain" description="Homeobox" evidence="6">
    <location>
        <begin position="150"/>
        <end position="212"/>
    </location>
</feature>
<evidence type="ECO:0000256" key="2">
    <source>
        <dbReference type="ARBA" id="ARBA00023155"/>
    </source>
</evidence>
<evidence type="ECO:0000256" key="1">
    <source>
        <dbReference type="ARBA" id="ARBA00023125"/>
    </source>
</evidence>
<sequence length="215" mass="24609">MKTFLIDDLCTEDNNQEKADFNSGNSTSEPASINKTEHPNQYFSLSVGNSHNDQFKERSESVLDVLGSSNSQSACLNSLQAYTKQDLEVFDSSLLLLPDCEDSIVYIPLRKSQLKKLGVPLFNLKSNTISHTNNDKTPLVVTKIERNTKKSDSRQARMLPSNATEILNKWYSQNEYKYPTYEQKQELMEATNLSLHQINTWFVNKRCRDKTKNSK</sequence>